<dbReference type="CDD" id="cd00077">
    <property type="entry name" value="HDc"/>
    <property type="match status" value="1"/>
</dbReference>
<evidence type="ECO:0000313" key="3">
    <source>
        <dbReference type="Proteomes" id="UP001597419"/>
    </source>
</evidence>
<dbReference type="Pfam" id="PF01966">
    <property type="entry name" value="HD"/>
    <property type="match status" value="1"/>
</dbReference>
<protein>
    <submittedName>
        <fullName evidence="2">Three-helix bundle dimerization domain-containing protein</fullName>
    </submittedName>
</protein>
<dbReference type="RefSeq" id="WP_378213982.1">
    <property type="nucleotide sequence ID" value="NZ_JBHSBK010000002.1"/>
</dbReference>
<dbReference type="InterPro" id="IPR003607">
    <property type="entry name" value="HD/PDEase_dom"/>
</dbReference>
<comment type="caution">
    <text evidence="2">The sequence shown here is derived from an EMBL/GenBank/DDBJ whole genome shotgun (WGS) entry which is preliminary data.</text>
</comment>
<dbReference type="InterPro" id="IPR006674">
    <property type="entry name" value="HD_domain"/>
</dbReference>
<name>A0ABW5GU34_9PSEU</name>
<sequence length="283" mass="30963">MRPTSVDDLDDTQIEERIQQLEQRLAREHDRMPSGLVHRMVEYARARFAHARIRRFVPILVERTVRAHLDLTTGAAGRSGPAAAGNGPRPYSMPEWARVVAHRLLSGDLPRRWAHTQGVARRAGEVGTLFVSTDREVLVAAAWLHDIGYAPALVRTGFHPVDGARFLGASGVPDRVCALVAHHTGAAAVADLLGLSGELARFPDERGAVRDALWFCDMTTSPDGEPVSYADRLAELRARRGPADPVVRALAVNGSERAAAVRRTEQLLEHVETRAAGRSRCGY</sequence>
<evidence type="ECO:0000259" key="1">
    <source>
        <dbReference type="SMART" id="SM00471"/>
    </source>
</evidence>
<gene>
    <name evidence="2" type="ORF">ACFSYJ_37655</name>
</gene>
<dbReference type="NCBIfam" id="NF046112">
    <property type="entry name" value="MSMEG_6209_Nter"/>
    <property type="match status" value="1"/>
</dbReference>
<proteinExistence type="predicted"/>
<dbReference type="SUPFAM" id="SSF109604">
    <property type="entry name" value="HD-domain/PDEase-like"/>
    <property type="match status" value="1"/>
</dbReference>
<keyword evidence="3" id="KW-1185">Reference proteome</keyword>
<dbReference type="Proteomes" id="UP001597419">
    <property type="component" value="Unassembled WGS sequence"/>
</dbReference>
<accession>A0ABW5GU34</accession>
<feature type="domain" description="HD/PDEase" evidence="1">
    <location>
        <begin position="108"/>
        <end position="245"/>
    </location>
</feature>
<evidence type="ECO:0000313" key="2">
    <source>
        <dbReference type="EMBL" id="MFD2464392.1"/>
    </source>
</evidence>
<dbReference type="Gene3D" id="1.10.8.1060">
    <property type="entry name" value="Corynebacterium glutamicum thioredoxin-dependent arsenate reductase, N-terminal domain"/>
    <property type="match status" value="1"/>
</dbReference>
<reference evidence="3" key="1">
    <citation type="journal article" date="2019" name="Int. J. Syst. Evol. Microbiol.">
        <title>The Global Catalogue of Microorganisms (GCM) 10K type strain sequencing project: providing services to taxonomists for standard genome sequencing and annotation.</title>
        <authorList>
            <consortium name="The Broad Institute Genomics Platform"/>
            <consortium name="The Broad Institute Genome Sequencing Center for Infectious Disease"/>
            <person name="Wu L."/>
            <person name="Ma J."/>
        </authorList>
    </citation>
    <scope>NUCLEOTIDE SEQUENCE [LARGE SCALE GENOMIC DNA]</scope>
    <source>
        <strain evidence="3">CGMCC 4.7643</strain>
    </source>
</reference>
<dbReference type="EMBL" id="JBHUKU010000026">
    <property type="protein sequence ID" value="MFD2464392.1"/>
    <property type="molecule type" value="Genomic_DNA"/>
</dbReference>
<dbReference type="Gene3D" id="1.10.3210.10">
    <property type="entry name" value="Hypothetical protein af1432"/>
    <property type="match status" value="1"/>
</dbReference>
<dbReference type="SMART" id="SM00471">
    <property type="entry name" value="HDc"/>
    <property type="match status" value="1"/>
</dbReference>
<organism evidence="2 3">
    <name type="scientific">Amycolatopsis samaneae</name>
    <dbReference type="NCBI Taxonomy" id="664691"/>
    <lineage>
        <taxon>Bacteria</taxon>
        <taxon>Bacillati</taxon>
        <taxon>Actinomycetota</taxon>
        <taxon>Actinomycetes</taxon>
        <taxon>Pseudonocardiales</taxon>
        <taxon>Pseudonocardiaceae</taxon>
        <taxon>Amycolatopsis</taxon>
    </lineage>
</organism>